<sequence>MLEKFPVTRFISGMCGNKIEQLWHEFYQLYNVLQQSQLSDQEICQYKVDAKNWVRNFCCPSQ</sequence>
<name>A0ACA9RMN9_9GLOM</name>
<organism evidence="1 2">
    <name type="scientific">Racocetra persica</name>
    <dbReference type="NCBI Taxonomy" id="160502"/>
    <lineage>
        <taxon>Eukaryota</taxon>
        <taxon>Fungi</taxon>
        <taxon>Fungi incertae sedis</taxon>
        <taxon>Mucoromycota</taxon>
        <taxon>Glomeromycotina</taxon>
        <taxon>Glomeromycetes</taxon>
        <taxon>Diversisporales</taxon>
        <taxon>Gigasporaceae</taxon>
        <taxon>Racocetra</taxon>
    </lineage>
</organism>
<keyword evidence="2" id="KW-1185">Reference proteome</keyword>
<dbReference type="Proteomes" id="UP000789920">
    <property type="component" value="Unassembled WGS sequence"/>
</dbReference>
<dbReference type="EMBL" id="CAJVQC010059780">
    <property type="protein sequence ID" value="CAG8800102.1"/>
    <property type="molecule type" value="Genomic_DNA"/>
</dbReference>
<evidence type="ECO:0000313" key="1">
    <source>
        <dbReference type="EMBL" id="CAG8800102.1"/>
    </source>
</evidence>
<feature type="non-terminal residue" evidence="1">
    <location>
        <position position="62"/>
    </location>
</feature>
<comment type="caution">
    <text evidence="1">The sequence shown here is derived from an EMBL/GenBank/DDBJ whole genome shotgun (WGS) entry which is preliminary data.</text>
</comment>
<reference evidence="1" key="1">
    <citation type="submission" date="2021-06" db="EMBL/GenBank/DDBJ databases">
        <authorList>
            <person name="Kallberg Y."/>
            <person name="Tangrot J."/>
            <person name="Rosling A."/>
        </authorList>
    </citation>
    <scope>NUCLEOTIDE SEQUENCE</scope>
    <source>
        <strain evidence="1">MA461A</strain>
    </source>
</reference>
<accession>A0ACA9RMN9</accession>
<proteinExistence type="predicted"/>
<gene>
    <name evidence="1" type="ORF">RPERSI_LOCUS20847</name>
</gene>
<evidence type="ECO:0000313" key="2">
    <source>
        <dbReference type="Proteomes" id="UP000789920"/>
    </source>
</evidence>
<protein>
    <submittedName>
        <fullName evidence="1">19837_t:CDS:1</fullName>
    </submittedName>
</protein>